<evidence type="ECO:0000313" key="2">
    <source>
        <dbReference type="EMBL" id="CAG8548414.1"/>
    </source>
</evidence>
<feature type="region of interest" description="Disordered" evidence="1">
    <location>
        <begin position="93"/>
        <end position="120"/>
    </location>
</feature>
<keyword evidence="3" id="KW-1185">Reference proteome</keyword>
<dbReference type="EMBL" id="CAJVPI010000543">
    <property type="protein sequence ID" value="CAG8548414.1"/>
    <property type="molecule type" value="Genomic_DNA"/>
</dbReference>
<sequence length="203" mass="24268">MNNENNNNTSLETGINRQFFEEVIQNSNLSSEDKKKIELKLERLKEFEKHETDYLKKKEELKAWTDIFGEKKPLEVQQEIKELEEKNKEIGEELKVEKENHSLTEDQKELEKERQKSAKLEQENNHFKQAAYRILENIRNRRYALSKPIITTEEAQKEIPNLLARAEKKYEDYLQSSSLDKELDFELSEMEEKNTIKKMILSM</sequence>
<gene>
    <name evidence="2" type="ORF">PBRASI_LOCUS4954</name>
</gene>
<protein>
    <submittedName>
        <fullName evidence="2">1170_t:CDS:1</fullName>
    </submittedName>
</protein>
<dbReference type="OrthoDB" id="10686361at2759"/>
<evidence type="ECO:0000256" key="1">
    <source>
        <dbReference type="SAM" id="MobiDB-lite"/>
    </source>
</evidence>
<comment type="caution">
    <text evidence="2">The sequence shown here is derived from an EMBL/GenBank/DDBJ whole genome shotgun (WGS) entry which is preliminary data.</text>
</comment>
<dbReference type="AlphaFoldDB" id="A0A9N9AYM2"/>
<name>A0A9N9AYM2_9GLOM</name>
<dbReference type="Proteomes" id="UP000789739">
    <property type="component" value="Unassembled WGS sequence"/>
</dbReference>
<organism evidence="2 3">
    <name type="scientific">Paraglomus brasilianum</name>
    <dbReference type="NCBI Taxonomy" id="144538"/>
    <lineage>
        <taxon>Eukaryota</taxon>
        <taxon>Fungi</taxon>
        <taxon>Fungi incertae sedis</taxon>
        <taxon>Mucoromycota</taxon>
        <taxon>Glomeromycotina</taxon>
        <taxon>Glomeromycetes</taxon>
        <taxon>Paraglomerales</taxon>
        <taxon>Paraglomeraceae</taxon>
        <taxon>Paraglomus</taxon>
    </lineage>
</organism>
<evidence type="ECO:0000313" key="3">
    <source>
        <dbReference type="Proteomes" id="UP000789739"/>
    </source>
</evidence>
<reference evidence="2" key="1">
    <citation type="submission" date="2021-06" db="EMBL/GenBank/DDBJ databases">
        <authorList>
            <person name="Kallberg Y."/>
            <person name="Tangrot J."/>
            <person name="Rosling A."/>
        </authorList>
    </citation>
    <scope>NUCLEOTIDE SEQUENCE</scope>
    <source>
        <strain evidence="2">BR232B</strain>
    </source>
</reference>
<accession>A0A9N9AYM2</accession>
<proteinExistence type="predicted"/>